<dbReference type="Proteomes" id="UP000789860">
    <property type="component" value="Unassembled WGS sequence"/>
</dbReference>
<comment type="caution">
    <text evidence="1">The sequence shown here is derived from an EMBL/GenBank/DDBJ whole genome shotgun (WGS) entry which is preliminary data.</text>
</comment>
<proteinExistence type="predicted"/>
<organism evidence="1 2">
    <name type="scientific">Scutellospora calospora</name>
    <dbReference type="NCBI Taxonomy" id="85575"/>
    <lineage>
        <taxon>Eukaryota</taxon>
        <taxon>Fungi</taxon>
        <taxon>Fungi incertae sedis</taxon>
        <taxon>Mucoromycota</taxon>
        <taxon>Glomeromycotina</taxon>
        <taxon>Glomeromycetes</taxon>
        <taxon>Diversisporales</taxon>
        <taxon>Gigasporaceae</taxon>
        <taxon>Scutellospora</taxon>
    </lineage>
</organism>
<sequence>TRAKEQLEICMEDLKERPWIHLEACEQILLLILENSLGDKETCVNQYDIRDYSDKYPSCGMSWPYDLTTVSTYLRRADVIGAIHASKQKIGWIECNNGVGRGFDYDPSPPAVQNLTEKNWFVNDKPAGHVLSERRLTYVVVNNASHMVPYDQPEASMAMMYWFIGINNQVAANLSYKFGFESNAKASTPISDINGTIADSGDNEILDRYYNA</sequence>
<reference evidence="1" key="1">
    <citation type="submission" date="2021-06" db="EMBL/GenBank/DDBJ databases">
        <authorList>
            <person name="Kallberg Y."/>
            <person name="Tangrot J."/>
            <person name="Rosling A."/>
        </authorList>
    </citation>
    <scope>NUCLEOTIDE SEQUENCE</scope>
    <source>
        <strain evidence="1">AU212A</strain>
    </source>
</reference>
<accession>A0ACA9NT77</accession>
<evidence type="ECO:0000313" key="1">
    <source>
        <dbReference type="EMBL" id="CAG8676060.1"/>
    </source>
</evidence>
<protein>
    <submittedName>
        <fullName evidence="1">4727_t:CDS:1</fullName>
    </submittedName>
</protein>
<feature type="non-terminal residue" evidence="1">
    <location>
        <position position="212"/>
    </location>
</feature>
<dbReference type="EMBL" id="CAJVPM010030229">
    <property type="protein sequence ID" value="CAG8676060.1"/>
    <property type="molecule type" value="Genomic_DNA"/>
</dbReference>
<gene>
    <name evidence="1" type="ORF">SCALOS_LOCUS9554</name>
</gene>
<feature type="non-terminal residue" evidence="1">
    <location>
        <position position="1"/>
    </location>
</feature>
<name>A0ACA9NT77_9GLOM</name>
<evidence type="ECO:0000313" key="2">
    <source>
        <dbReference type="Proteomes" id="UP000789860"/>
    </source>
</evidence>
<keyword evidence="2" id="KW-1185">Reference proteome</keyword>